<dbReference type="AlphaFoldDB" id="A0A3S4D7R9"/>
<organism evidence="2 3">
    <name type="scientific">Thermothielavioides terrestris</name>
    <dbReference type="NCBI Taxonomy" id="2587410"/>
    <lineage>
        <taxon>Eukaryota</taxon>
        <taxon>Fungi</taxon>
        <taxon>Dikarya</taxon>
        <taxon>Ascomycota</taxon>
        <taxon>Pezizomycotina</taxon>
        <taxon>Sordariomycetes</taxon>
        <taxon>Sordariomycetidae</taxon>
        <taxon>Sordariales</taxon>
        <taxon>Chaetomiaceae</taxon>
        <taxon>Thermothielavioides</taxon>
    </lineage>
</organism>
<dbReference type="Proteomes" id="UP000289323">
    <property type="component" value="Unassembled WGS sequence"/>
</dbReference>
<feature type="region of interest" description="Disordered" evidence="1">
    <location>
        <begin position="157"/>
        <end position="204"/>
    </location>
</feature>
<evidence type="ECO:0000313" key="3">
    <source>
        <dbReference type="Proteomes" id="UP000289323"/>
    </source>
</evidence>
<evidence type="ECO:0000256" key="1">
    <source>
        <dbReference type="SAM" id="MobiDB-lite"/>
    </source>
</evidence>
<dbReference type="Gene3D" id="3.40.50.2300">
    <property type="match status" value="1"/>
</dbReference>
<protein>
    <submittedName>
        <fullName evidence="2">E202bf29-9545-4954-8e64-25cf408e789f</fullName>
    </submittedName>
</protein>
<evidence type="ECO:0000313" key="2">
    <source>
        <dbReference type="EMBL" id="SPQ25042.1"/>
    </source>
</evidence>
<reference evidence="2 3" key="1">
    <citation type="submission" date="2018-04" db="EMBL/GenBank/DDBJ databases">
        <authorList>
            <person name="Huttner S."/>
            <person name="Dainat J."/>
        </authorList>
    </citation>
    <scope>NUCLEOTIDE SEQUENCE [LARGE SCALE GENOMIC DNA]</scope>
</reference>
<gene>
    <name evidence="2" type="ORF">TT172_LOCUS7461</name>
</gene>
<dbReference type="EMBL" id="OUUZ01000015">
    <property type="protein sequence ID" value="SPQ25042.1"/>
    <property type="molecule type" value="Genomic_DNA"/>
</dbReference>
<name>A0A3S4D7R9_9PEZI</name>
<accession>A0A3S4D7R9</accession>
<sequence>MDLGTVLTVVDVVRKAIAIYERIESLPQQMARLGQQMERINIFLVRLEAFVRAKPTTAAAMLYSGEREDLAKILGAIQTNAAKVYDLFDRYEQGIISRSMELEFRAKWMSRLWFSLVDNSPDKIQAIMEDMDSALKVLSYYLALMPLMAANNAAPALPASAQPRPDRSPRPGRSPNRKTAAPPPAAAAAAKHTTGSPPLPSPAPPRREYKVLFVDAYNTDRSVVAEALLKLFRQLTLKDRGDWPIAVVESAGFFVKAGSDCVDLIDGLNYSFESFKKPLIAGGQTPGKVPLAAVFDNKWCDFPFKRDVQTELAAHSSRGMRRDMFARFDFIAVFTRREHDNMIKLRAQVTADGTAAVPRGKGRVVQLGAYLTRPGGVVREILYPLKNGDGSKDREAWNRKVAEIKTALKKFLEQEMDWKQQLGSGTAGAGRS</sequence>
<proteinExistence type="predicted"/>